<name>A0ABU5E3B6_9PROT</name>
<accession>A0ABU5E3B6</accession>
<evidence type="ECO:0000313" key="1">
    <source>
        <dbReference type="EMBL" id="MDY0873867.1"/>
    </source>
</evidence>
<dbReference type="Proteomes" id="UP001271769">
    <property type="component" value="Unassembled WGS sequence"/>
</dbReference>
<dbReference type="EMBL" id="JAXCLX010000003">
    <property type="protein sequence ID" value="MDY0873867.1"/>
    <property type="molecule type" value="Genomic_DNA"/>
</dbReference>
<proteinExistence type="predicted"/>
<evidence type="ECO:0000313" key="2">
    <source>
        <dbReference type="Proteomes" id="UP001271769"/>
    </source>
</evidence>
<gene>
    <name evidence="1" type="ORF">SMD31_18145</name>
</gene>
<organism evidence="1 2">
    <name type="scientific">Dongia rigui</name>
    <dbReference type="NCBI Taxonomy" id="940149"/>
    <lineage>
        <taxon>Bacteria</taxon>
        <taxon>Pseudomonadati</taxon>
        <taxon>Pseudomonadota</taxon>
        <taxon>Alphaproteobacteria</taxon>
        <taxon>Rhodospirillales</taxon>
        <taxon>Dongiaceae</taxon>
        <taxon>Dongia</taxon>
    </lineage>
</organism>
<comment type="caution">
    <text evidence="1">The sequence shown here is derived from an EMBL/GenBank/DDBJ whole genome shotgun (WGS) entry which is preliminary data.</text>
</comment>
<protein>
    <submittedName>
        <fullName evidence="1">Uncharacterized protein</fullName>
    </submittedName>
</protein>
<reference evidence="1 2" key="1">
    <citation type="journal article" date="2013" name="Antonie Van Leeuwenhoek">
        <title>Dongia rigui sp. nov., isolated from freshwater of a large wetland in Korea.</title>
        <authorList>
            <person name="Baik K.S."/>
            <person name="Hwang Y.M."/>
            <person name="Choi J.S."/>
            <person name="Kwon J."/>
            <person name="Seong C.N."/>
        </authorList>
    </citation>
    <scope>NUCLEOTIDE SEQUENCE [LARGE SCALE GENOMIC DNA]</scope>
    <source>
        <strain evidence="1 2">04SU4-P</strain>
    </source>
</reference>
<dbReference type="RefSeq" id="WP_320502338.1">
    <property type="nucleotide sequence ID" value="NZ_JAXCLX010000003.1"/>
</dbReference>
<keyword evidence="2" id="KW-1185">Reference proteome</keyword>
<sequence length="62" mass="6518">MTQVTNANPTIVSIMAFSSKHSGRANPADPNGSDIFGNLVRPSYETEGGLAADKPVTDVTRL</sequence>